<accession>A0AAV5VJD6</accession>
<dbReference type="Proteomes" id="UP001432322">
    <property type="component" value="Unassembled WGS sequence"/>
</dbReference>
<feature type="compositionally biased region" description="Basic and acidic residues" evidence="5">
    <location>
        <begin position="21"/>
        <end position="31"/>
    </location>
</feature>
<feature type="region of interest" description="Disordered" evidence="5">
    <location>
        <begin position="1"/>
        <end position="47"/>
    </location>
</feature>
<sequence>MSQSSYSTAAGNELQPMAGSRRQELAHKVEYDSNSPRNGPNGRAFGGPGMAELFARRLKDRRSITPDQALAHMCKVMMGTGMLSLPLAFKHSGLWLGMALLPVLCAICIYCTRQLVYAQHYIGYVKSQQKMDYANVMRAAVELGPAWIREKGYLFKQIVNINMFVAQLGFCAVYFVFMADNLKQFFDQTSSIHISQAGWIGLLLIPILALCTIRELRALAPLAAIANVVYIVAVCIVLHQLFSNLQSSDSVPSIGRWEDLPLFFGTVMFAFEGVAVVLPIENEMDEPIHFITANGVLNTSCFLVLILYATVGFFGYLRFGDAVADTITLNLPQTTFYQTIKVMFVSCVMVSYPLQFYVPMERIEKWIHRKIVPARQEFLIYFVRFGLVIITCLVAELIPHLALFISLVGSIASTSLTLVFPPVIELLCYYSRDQLTYRIWLRNIILLCIAVLGFATGTYASLKDIIKAFGQQ</sequence>
<keyword evidence="9" id="KW-1185">Reference proteome</keyword>
<feature type="domain" description="Amino acid transporter transmembrane" evidence="7">
    <location>
        <begin position="63"/>
        <end position="461"/>
    </location>
</feature>
<evidence type="ECO:0000256" key="2">
    <source>
        <dbReference type="ARBA" id="ARBA00022692"/>
    </source>
</evidence>
<feature type="transmembrane region" description="Helical" evidence="6">
    <location>
        <begin position="191"/>
        <end position="211"/>
    </location>
</feature>
<evidence type="ECO:0000256" key="6">
    <source>
        <dbReference type="SAM" id="Phobius"/>
    </source>
</evidence>
<dbReference type="AlphaFoldDB" id="A0AAV5VJD6"/>
<name>A0AAV5VJD6_9BILA</name>
<dbReference type="EMBL" id="BTSY01000003">
    <property type="protein sequence ID" value="GMT18730.1"/>
    <property type="molecule type" value="Genomic_DNA"/>
</dbReference>
<feature type="transmembrane region" description="Helical" evidence="6">
    <location>
        <begin position="262"/>
        <end position="280"/>
    </location>
</feature>
<comment type="caution">
    <text evidence="8">The sequence shown here is derived from an EMBL/GenBank/DDBJ whole genome shotgun (WGS) entry which is preliminary data.</text>
</comment>
<dbReference type="InterPro" id="IPR013057">
    <property type="entry name" value="AA_transpt_TM"/>
</dbReference>
<protein>
    <recommendedName>
        <fullName evidence="7">Amino acid transporter transmembrane domain-containing protein</fullName>
    </recommendedName>
</protein>
<feature type="transmembrane region" description="Helical" evidence="6">
    <location>
        <begin position="218"/>
        <end position="242"/>
    </location>
</feature>
<organism evidence="8 9">
    <name type="scientific">Pristionchus fissidentatus</name>
    <dbReference type="NCBI Taxonomy" id="1538716"/>
    <lineage>
        <taxon>Eukaryota</taxon>
        <taxon>Metazoa</taxon>
        <taxon>Ecdysozoa</taxon>
        <taxon>Nematoda</taxon>
        <taxon>Chromadorea</taxon>
        <taxon>Rhabditida</taxon>
        <taxon>Rhabditina</taxon>
        <taxon>Diplogasteromorpha</taxon>
        <taxon>Diplogasteroidea</taxon>
        <taxon>Neodiplogasteridae</taxon>
        <taxon>Pristionchus</taxon>
    </lineage>
</organism>
<reference evidence="8" key="1">
    <citation type="submission" date="2023-10" db="EMBL/GenBank/DDBJ databases">
        <title>Genome assembly of Pristionchus species.</title>
        <authorList>
            <person name="Yoshida K."/>
            <person name="Sommer R.J."/>
        </authorList>
    </citation>
    <scope>NUCLEOTIDE SEQUENCE</scope>
    <source>
        <strain evidence="8">RS5133</strain>
    </source>
</reference>
<dbReference type="PANTHER" id="PTHR22950">
    <property type="entry name" value="AMINO ACID TRANSPORTER"/>
    <property type="match status" value="1"/>
</dbReference>
<evidence type="ECO:0000256" key="5">
    <source>
        <dbReference type="SAM" id="MobiDB-lite"/>
    </source>
</evidence>
<evidence type="ECO:0000313" key="8">
    <source>
        <dbReference type="EMBL" id="GMT18730.1"/>
    </source>
</evidence>
<keyword evidence="4 6" id="KW-0472">Membrane</keyword>
<evidence type="ECO:0000259" key="7">
    <source>
        <dbReference type="Pfam" id="PF01490"/>
    </source>
</evidence>
<feature type="transmembrane region" description="Helical" evidence="6">
    <location>
        <begin position="292"/>
        <end position="316"/>
    </location>
</feature>
<dbReference type="Pfam" id="PF01490">
    <property type="entry name" value="Aa_trans"/>
    <property type="match status" value="1"/>
</dbReference>
<keyword evidence="2 6" id="KW-0812">Transmembrane</keyword>
<proteinExistence type="predicted"/>
<feature type="transmembrane region" description="Helical" evidence="6">
    <location>
        <begin position="404"/>
        <end position="428"/>
    </location>
</feature>
<dbReference type="GO" id="GO:0015179">
    <property type="term" value="F:L-amino acid transmembrane transporter activity"/>
    <property type="evidence" value="ECO:0007669"/>
    <property type="project" value="TreeGrafter"/>
</dbReference>
<feature type="transmembrane region" description="Helical" evidence="6">
    <location>
        <begin position="440"/>
        <end position="462"/>
    </location>
</feature>
<feature type="transmembrane region" description="Helical" evidence="6">
    <location>
        <begin position="336"/>
        <end position="358"/>
    </location>
</feature>
<gene>
    <name evidence="8" type="ORF">PFISCL1PPCAC_10027</name>
</gene>
<feature type="transmembrane region" description="Helical" evidence="6">
    <location>
        <begin position="94"/>
        <end position="112"/>
    </location>
</feature>
<feature type="compositionally biased region" description="Polar residues" evidence="5">
    <location>
        <begin position="1"/>
        <end position="10"/>
    </location>
</feature>
<dbReference type="GO" id="GO:0005774">
    <property type="term" value="C:vacuolar membrane"/>
    <property type="evidence" value="ECO:0007669"/>
    <property type="project" value="TreeGrafter"/>
</dbReference>
<evidence type="ECO:0000313" key="9">
    <source>
        <dbReference type="Proteomes" id="UP001432322"/>
    </source>
</evidence>
<evidence type="ECO:0000256" key="3">
    <source>
        <dbReference type="ARBA" id="ARBA00022989"/>
    </source>
</evidence>
<evidence type="ECO:0000256" key="4">
    <source>
        <dbReference type="ARBA" id="ARBA00023136"/>
    </source>
</evidence>
<feature type="transmembrane region" description="Helical" evidence="6">
    <location>
        <begin position="378"/>
        <end position="398"/>
    </location>
</feature>
<feature type="transmembrane region" description="Helical" evidence="6">
    <location>
        <begin position="158"/>
        <end position="179"/>
    </location>
</feature>
<evidence type="ECO:0000256" key="1">
    <source>
        <dbReference type="ARBA" id="ARBA00004141"/>
    </source>
</evidence>
<comment type="subcellular location">
    <subcellularLocation>
        <location evidence="1">Membrane</location>
        <topology evidence="1">Multi-pass membrane protein</topology>
    </subcellularLocation>
</comment>
<dbReference type="PANTHER" id="PTHR22950:SF472">
    <property type="entry name" value="AMINO ACID TRANSPORTER TRANSMEMBRANE DOMAIN-CONTAINING PROTEIN"/>
    <property type="match status" value="1"/>
</dbReference>
<keyword evidence="3 6" id="KW-1133">Transmembrane helix</keyword>